<gene>
    <name evidence="2" type="primary">hemD</name>
    <name evidence="2" type="ordered locus">MTBMA_c06170</name>
</gene>
<dbReference type="GeneID" id="77399398"/>
<dbReference type="Pfam" id="PF02602">
    <property type="entry name" value="HEM4"/>
    <property type="match status" value="1"/>
</dbReference>
<feature type="domain" description="Tetrapyrrole biosynthesis uroporphyrinogen III synthase" evidence="1">
    <location>
        <begin position="26"/>
        <end position="254"/>
    </location>
</feature>
<dbReference type="RefSeq" id="WP_013295436.1">
    <property type="nucleotide sequence ID" value="NC_014408.1"/>
</dbReference>
<dbReference type="PATRIC" id="fig|79929.8.peg.601"/>
<dbReference type="Gene3D" id="3.40.50.10090">
    <property type="match status" value="2"/>
</dbReference>
<reference key="1">
    <citation type="submission" date="2009-08" db="EMBL/GenBank/DDBJ databases">
        <title>The genome sequence of Methanothermobacter marburgensis.</title>
        <authorList>
            <person name="Kaster A."/>
            <person name="Seedorf H."/>
            <person name="Goenrich M."/>
            <person name="Wiezer A."/>
            <person name="Liesegang H."/>
            <person name="Thauer R."/>
            <person name="Gottschalk G."/>
        </authorList>
    </citation>
    <scope>NUCLEOTIDE SEQUENCE</scope>
    <source>
        <strain>Marburg</strain>
    </source>
</reference>
<dbReference type="PaxDb" id="79929-MTBMA_c06170"/>
<dbReference type="InterPro" id="IPR039793">
    <property type="entry name" value="UROS/Hem4"/>
</dbReference>
<keyword evidence="2" id="KW-0456">Lyase</keyword>
<dbReference type="EMBL" id="CP001710">
    <property type="protein sequence ID" value="ADL58212.1"/>
    <property type="molecule type" value="Genomic_DNA"/>
</dbReference>
<dbReference type="CDD" id="cd06578">
    <property type="entry name" value="HemD"/>
    <property type="match status" value="1"/>
</dbReference>
<evidence type="ECO:0000313" key="2">
    <source>
        <dbReference type="EMBL" id="ADL58212.1"/>
    </source>
</evidence>
<dbReference type="STRING" id="79929.MTBMA_c06170"/>
<keyword evidence="3" id="KW-1185">Reference proteome</keyword>
<dbReference type="Proteomes" id="UP000000345">
    <property type="component" value="Chromosome"/>
</dbReference>
<dbReference type="SUPFAM" id="SSF69618">
    <property type="entry name" value="HemD-like"/>
    <property type="match status" value="1"/>
</dbReference>
<reference evidence="2 3" key="2">
    <citation type="journal article" date="2010" name="J. Bacteriol.">
        <title>Complete genome sequence of Methanothermobacter marburgensis, a methanoarchaeon model organism.</title>
        <authorList>
            <person name="Liesegang H."/>
            <person name="Kaster A.K."/>
            <person name="Wiezer A."/>
            <person name="Goenrich M."/>
            <person name="Wollherr A."/>
            <person name="Seedorf H."/>
            <person name="Gottschalk G."/>
            <person name="Thauer R.K."/>
        </authorList>
    </citation>
    <scope>NUCLEOTIDE SEQUENCE [LARGE SCALE GENOMIC DNA]</scope>
    <source>
        <strain evidence="3">ATCC BAA-927 / DSM 2133 / JCM 14651 / NBRC 100331 / OCM 82 / Marburg</strain>
    </source>
</reference>
<dbReference type="AlphaFoldDB" id="D9PVG4"/>
<dbReference type="InterPro" id="IPR036108">
    <property type="entry name" value="4pyrrol_syn_uPrphyn_synt_sf"/>
</dbReference>
<dbReference type="PANTHER" id="PTHR40082">
    <property type="entry name" value="BLR5956 PROTEIN"/>
    <property type="match status" value="1"/>
</dbReference>
<name>D9PVG4_METTM</name>
<accession>D9PVG4</accession>
<dbReference type="InterPro" id="IPR003754">
    <property type="entry name" value="4pyrrol_synth_uPrphyn_synth"/>
</dbReference>
<protein>
    <submittedName>
        <fullName evidence="2">Uroporphyrinogen-III synthase</fullName>
        <ecNumber evidence="2">4.2.1.75</ecNumber>
    </submittedName>
</protein>
<proteinExistence type="predicted"/>
<dbReference type="EC" id="4.2.1.75" evidence="2"/>
<evidence type="ECO:0000313" key="3">
    <source>
        <dbReference type="Proteomes" id="UP000000345"/>
    </source>
</evidence>
<dbReference type="HOGENOM" id="CLU_011276_9_5_2"/>
<dbReference type="PANTHER" id="PTHR40082:SF1">
    <property type="entry name" value="BLR5956 PROTEIN"/>
    <property type="match status" value="1"/>
</dbReference>
<dbReference type="KEGG" id="mmg:MTBMA_c06170"/>
<dbReference type="GeneID" id="9704325"/>
<sequence length="265" mass="28909">MSTGKLEGLRGKTIALTRPAERVSAAVKLIEGAGGRALVAPTLELRILKTDSLREVCRRAPEWDLVIFTSPAAVESLFSTCKDFHEKIRDECIVAVIGPKTARAASEMGLRVDLVPEDYTAEGLLEALRKYDLEGMQVALPRTLSARRVLPMGLEEMGAEVLVAEAYHSGIPEDTAPAEEMIEGILKGEVDAVTFTSPLTVENLFKIAGDKEGDLIHALRGIHVAAIGPITLRKLEEYGLDAVIPERYTVRDMLAELSERMMEGK</sequence>
<organism evidence="2 3">
    <name type="scientific">Methanothermobacter marburgensis (strain ATCC BAA-927 / DSM 2133 / JCM 14651 / NBRC 100331 / OCM 82 / Marburg)</name>
    <name type="common">Methanobacterium thermoautotrophicum</name>
    <dbReference type="NCBI Taxonomy" id="79929"/>
    <lineage>
        <taxon>Archaea</taxon>
        <taxon>Methanobacteriati</taxon>
        <taxon>Methanobacteriota</taxon>
        <taxon>Methanomada group</taxon>
        <taxon>Methanobacteria</taxon>
        <taxon>Methanobacteriales</taxon>
        <taxon>Methanobacteriaceae</taxon>
        <taxon>Methanothermobacter</taxon>
    </lineage>
</organism>
<dbReference type="GO" id="GO:0004852">
    <property type="term" value="F:uroporphyrinogen-III synthase activity"/>
    <property type="evidence" value="ECO:0007669"/>
    <property type="project" value="UniProtKB-EC"/>
</dbReference>
<dbReference type="GO" id="GO:0006780">
    <property type="term" value="P:uroporphyrinogen III biosynthetic process"/>
    <property type="evidence" value="ECO:0007669"/>
    <property type="project" value="InterPro"/>
</dbReference>
<evidence type="ECO:0000259" key="1">
    <source>
        <dbReference type="Pfam" id="PF02602"/>
    </source>
</evidence>